<evidence type="ECO:0008006" key="5">
    <source>
        <dbReference type="Google" id="ProtNLM"/>
    </source>
</evidence>
<dbReference type="InterPro" id="IPR001343">
    <property type="entry name" value="Hemolysn_Ca-bd"/>
</dbReference>
<name>A0ABR8C4F4_9CYAN</name>
<dbReference type="EMBL" id="JACJQY010000002">
    <property type="protein sequence ID" value="MBD2315603.1"/>
    <property type="molecule type" value="Genomic_DNA"/>
</dbReference>
<keyword evidence="4" id="KW-1185">Reference proteome</keyword>
<comment type="subcellular location">
    <subcellularLocation>
        <location evidence="1">Secreted</location>
    </subcellularLocation>
</comment>
<protein>
    <recommendedName>
        <fullName evidence="5">Alkaline phosphatase</fullName>
    </recommendedName>
</protein>
<organism evidence="3 4">
    <name type="scientific">Phormidium tenue FACHB-1050</name>
    <dbReference type="NCBI Taxonomy" id="2692857"/>
    <lineage>
        <taxon>Bacteria</taxon>
        <taxon>Bacillati</taxon>
        <taxon>Cyanobacteriota</taxon>
        <taxon>Cyanophyceae</taxon>
        <taxon>Oscillatoriophycideae</taxon>
        <taxon>Oscillatoriales</taxon>
        <taxon>Oscillatoriaceae</taxon>
        <taxon>Phormidium</taxon>
    </lineage>
</organism>
<evidence type="ECO:0000313" key="3">
    <source>
        <dbReference type="EMBL" id="MBD2315603.1"/>
    </source>
</evidence>
<dbReference type="SUPFAM" id="SSF51120">
    <property type="entry name" value="beta-Roll"/>
    <property type="match status" value="2"/>
</dbReference>
<evidence type="ECO:0000256" key="2">
    <source>
        <dbReference type="ARBA" id="ARBA00022525"/>
    </source>
</evidence>
<dbReference type="RefSeq" id="WP_190575835.1">
    <property type="nucleotide sequence ID" value="NZ_CAWPQU010000012.1"/>
</dbReference>
<dbReference type="InterPro" id="IPR011049">
    <property type="entry name" value="Serralysin-like_metalloprot_C"/>
</dbReference>
<evidence type="ECO:0000256" key="1">
    <source>
        <dbReference type="ARBA" id="ARBA00004613"/>
    </source>
</evidence>
<evidence type="ECO:0000313" key="4">
    <source>
        <dbReference type="Proteomes" id="UP000618445"/>
    </source>
</evidence>
<comment type="caution">
    <text evidence="3">The sequence shown here is derived from an EMBL/GenBank/DDBJ whole genome shotgun (WGS) entry which is preliminary data.</text>
</comment>
<dbReference type="InterPro" id="IPR018511">
    <property type="entry name" value="Hemolysin-typ_Ca-bd_CS"/>
</dbReference>
<sequence length="404" mass="41303">MAKNPNPIFGNGFIQGTSLNDDIFGSLNVDLIYAGAGNDIIWGDGRDSITGLSPISGKVDRIYGEDGDDVIYGGNEDEGSINPAKDQLYGGAGNDYLFGEGGHDVLVGGIGDDSLNGGTGNDELYGEDGNDSLTGGRGNDFIDGGRGYDTLYANGGSFTLTNSQLVSSYQETDTLTSIEAAFIIGGGGDDILDASAFTGGGLAGARVTLFGSDGNDTIKGSSGNDNLQGGSGTDTIFGGAGNDEIYAGSATQLTSDILVGGFGSDLLVGSGGNNRLTGVDITGGLLKPGLGEVDILTGNGGNDVFVLGDANAIYYNDGYMRLSGSVEGFAKITDFNSGDKIELKGASGNYSLMNYNNNGISGIGIYAKLSTGIMQTQYNELIAVVQNVAPTLLNLSNSNQFNYV</sequence>
<reference evidence="3 4" key="1">
    <citation type="journal article" date="2020" name="ISME J.">
        <title>Comparative genomics reveals insights into cyanobacterial evolution and habitat adaptation.</title>
        <authorList>
            <person name="Chen M.Y."/>
            <person name="Teng W.K."/>
            <person name="Zhao L."/>
            <person name="Hu C.X."/>
            <person name="Zhou Y.K."/>
            <person name="Han B.P."/>
            <person name="Song L.R."/>
            <person name="Shu W.S."/>
        </authorList>
    </citation>
    <scope>NUCLEOTIDE SEQUENCE [LARGE SCALE GENOMIC DNA]</scope>
    <source>
        <strain evidence="3 4">FACHB-1050</strain>
    </source>
</reference>
<keyword evidence="2" id="KW-0964">Secreted</keyword>
<dbReference type="Gene3D" id="2.150.10.10">
    <property type="entry name" value="Serralysin-like metalloprotease, C-terminal"/>
    <property type="match status" value="3"/>
</dbReference>
<dbReference type="PROSITE" id="PS00330">
    <property type="entry name" value="HEMOLYSIN_CALCIUM"/>
    <property type="match status" value="5"/>
</dbReference>
<dbReference type="PRINTS" id="PR00313">
    <property type="entry name" value="CABNDNGRPT"/>
</dbReference>
<gene>
    <name evidence="3" type="ORF">H6G05_01910</name>
</gene>
<dbReference type="Pfam" id="PF00353">
    <property type="entry name" value="HemolysinCabind"/>
    <property type="match status" value="8"/>
</dbReference>
<proteinExistence type="predicted"/>
<dbReference type="InterPro" id="IPR050557">
    <property type="entry name" value="RTX_toxin/Mannuronan_C5-epim"/>
</dbReference>
<dbReference type="PANTHER" id="PTHR38340:SF1">
    <property type="entry name" value="S-LAYER PROTEIN"/>
    <property type="match status" value="1"/>
</dbReference>
<accession>A0ABR8C4F4</accession>
<dbReference type="PANTHER" id="PTHR38340">
    <property type="entry name" value="S-LAYER PROTEIN"/>
    <property type="match status" value="1"/>
</dbReference>
<dbReference type="Proteomes" id="UP000618445">
    <property type="component" value="Unassembled WGS sequence"/>
</dbReference>